<comment type="caution">
    <text evidence="2">The sequence shown here is derived from an EMBL/GenBank/DDBJ whole genome shotgun (WGS) entry which is preliminary data.</text>
</comment>
<feature type="transmembrane region" description="Helical" evidence="1">
    <location>
        <begin position="12"/>
        <end position="32"/>
    </location>
</feature>
<sequence length="52" mass="6300">MKFRGFAFYARWFSAAFAWTCWVLAYFYSWWWLVPSLIPYVLCNKFLGDGES</sequence>
<dbReference type="AlphaFoldDB" id="A0A328ZMB8"/>
<keyword evidence="1" id="KW-0472">Membrane</keyword>
<accession>A0A328ZMB8</accession>
<dbReference type="EMBL" id="QLTA01000001">
    <property type="protein sequence ID" value="RAR86555.1"/>
    <property type="molecule type" value="Genomic_DNA"/>
</dbReference>
<keyword evidence="3" id="KW-1185">Reference proteome</keyword>
<dbReference type="Proteomes" id="UP000248856">
    <property type="component" value="Unassembled WGS sequence"/>
</dbReference>
<organism evidence="2 3">
    <name type="scientific">Paracidovorax anthurii</name>
    <dbReference type="NCBI Taxonomy" id="78229"/>
    <lineage>
        <taxon>Bacteria</taxon>
        <taxon>Pseudomonadati</taxon>
        <taxon>Pseudomonadota</taxon>
        <taxon>Betaproteobacteria</taxon>
        <taxon>Burkholderiales</taxon>
        <taxon>Comamonadaceae</taxon>
        <taxon>Paracidovorax</taxon>
    </lineage>
</organism>
<evidence type="ECO:0000313" key="3">
    <source>
        <dbReference type="Proteomes" id="UP000248856"/>
    </source>
</evidence>
<keyword evidence="1" id="KW-1133">Transmembrane helix</keyword>
<keyword evidence="1" id="KW-0812">Transmembrane</keyword>
<evidence type="ECO:0000256" key="1">
    <source>
        <dbReference type="SAM" id="Phobius"/>
    </source>
</evidence>
<evidence type="ECO:0000313" key="2">
    <source>
        <dbReference type="EMBL" id="RAR86555.1"/>
    </source>
</evidence>
<name>A0A328ZMB8_9BURK</name>
<proteinExistence type="predicted"/>
<protein>
    <submittedName>
        <fullName evidence="2">Uncharacterized protein</fullName>
    </submittedName>
</protein>
<reference evidence="2 3" key="1">
    <citation type="submission" date="2018-06" db="EMBL/GenBank/DDBJ databases">
        <title>Genomic Encyclopedia of Archaeal and Bacterial Type Strains, Phase II (KMG-II): from individual species to whole genera.</title>
        <authorList>
            <person name="Goeker M."/>
        </authorList>
    </citation>
    <scope>NUCLEOTIDE SEQUENCE [LARGE SCALE GENOMIC DNA]</scope>
    <source>
        <strain evidence="2 3">CFPB 3232</strain>
    </source>
</reference>
<gene>
    <name evidence="2" type="ORF">AX018_1001142</name>
</gene>